<organism evidence="2 3">
    <name type="scientific">Xylanibacter muris</name>
    <dbReference type="NCBI Taxonomy" id="2736290"/>
    <lineage>
        <taxon>Bacteria</taxon>
        <taxon>Pseudomonadati</taxon>
        <taxon>Bacteroidota</taxon>
        <taxon>Bacteroidia</taxon>
        <taxon>Bacteroidales</taxon>
        <taxon>Prevotellaceae</taxon>
        <taxon>Xylanibacter</taxon>
    </lineage>
</organism>
<dbReference type="Gene3D" id="2.60.120.1350">
    <property type="entry name" value="Protein of unknown function DUF4465"/>
    <property type="match status" value="1"/>
</dbReference>
<evidence type="ECO:0000313" key="3">
    <source>
        <dbReference type="Proteomes" id="UP000714420"/>
    </source>
</evidence>
<dbReference type="InterPro" id="IPR027828">
    <property type="entry name" value="DUF4465"/>
</dbReference>
<dbReference type="InterPro" id="IPR006626">
    <property type="entry name" value="PbH1"/>
</dbReference>
<evidence type="ECO:0000313" key="2">
    <source>
        <dbReference type="EMBL" id="NPD91666.1"/>
    </source>
</evidence>
<dbReference type="InterPro" id="IPR012334">
    <property type="entry name" value="Pectin_lyas_fold"/>
</dbReference>
<dbReference type="RefSeq" id="WP_172274675.1">
    <property type="nucleotide sequence ID" value="NZ_CASGMU010000005.1"/>
</dbReference>
<dbReference type="SMART" id="SM00710">
    <property type="entry name" value="PbH1"/>
    <property type="match status" value="5"/>
</dbReference>
<dbReference type="EMBL" id="JABKKF010000003">
    <property type="protein sequence ID" value="NPD91666.1"/>
    <property type="molecule type" value="Genomic_DNA"/>
</dbReference>
<evidence type="ECO:0000256" key="1">
    <source>
        <dbReference type="SAM" id="SignalP"/>
    </source>
</evidence>
<protein>
    <submittedName>
        <fullName evidence="2">DUF4465 domain-containing protein</fullName>
    </submittedName>
</protein>
<name>A0ABX2AKE9_9BACT</name>
<accession>A0ABX2AKE9</accession>
<dbReference type="Pfam" id="PF14717">
    <property type="entry name" value="DUF4465"/>
    <property type="match status" value="1"/>
</dbReference>
<sequence length="2104" mass="225437">MVQKFIYQLSAIIVMLLCVSPSARAQQEGNVVTQLQFGKQVITVPTGQELTFYDPKGTGPISSSSSNNTHSLTVFKPEEEGMAVQVCFEQIDVRNDGASYPGEVRAYSGNPDADDSFEWATGVYGAFNTLPEGNVIKTYDGEYSHDSIYSTSPDGILSVGMLWRYAKRCEGWVAKVKAIKLTEMEVTGGGTDYSVVSASPSAKTNVPFAAFYLDAAGITSPDRLTSVRFKMTKNAAGIDPLSLRLYSGNVITKDSQPLDAVVAADGDGWHITLDHILSQGKNMFVIAGDFPLDAPVSASVEIEVTGLTTSAMPDGVTPFSGTDPVAVLNPAIVMIAEGETTATVGDTPLAFYDDGGVDGQITKGFKGIITFVPEKPGKKVMIDIKSLKLYEGSVYYQYLNIYNGKEAVPENLVKRMKNGSTAIVHSSSEDGALTVELSHNGLTGFTADGFEATVSLFEPQPMTLDSIFVSQVTEGTVCAGDTGQPILRLNLRTYDTEPVLTATKFRFTTNNTFDVITGAALYYGRADDRFSAMIRVGEAEVNGDVFEITVSEPVALVEGENHFMLVYDIDNMAVNGKKIDAALVSVVAGGETFTPALGNPDGDRTVENTVYSHAGQGTVTKSVNGSLAFRTQPKGEYSSDYEAGTDDRINTFVPMHDGMMCQMDITKFDLYYGSSSYQPKAKFRVYSGQGTDGELLWELSSADHKTTGPERILRSTSSDGAITVVFNPNESATYYTAKGFEAVVSEYKSQPMALDTVIVAQTSTDIVSPGMKDQALLTVNVVTAGDIDPLALDRMKLGLKGLQGNISRLSLYAVGAKDMEPVVGATPVATVAVTEETAEAVLVPEQCKLREGSNYFRITADVSDGAESEGLVDASVISLCLSGNENDIAGGDPDGTRTVKDVYVMHAGDNGEIVVKPGRKILFYDNGGASGSASKGFEGKVTFAPGAEGDVIKLVYNNIKLGYSDHLYIYDGTVAEGVGPVKDYSGSNIQDREYVSGAADGKVTVRFVVKSSYSLPDFEMEVSSYRRKAKEIAAVKVDTVAPAGVLRGQQDVPMLRVAMTVEGDYDTVSVVRFTACSKDVKAVKVFYTGTADVFAPTCLYGVCDSPSEGQVDIAGKTFITENGIHYFWLAYDVDASAEIGSRPAVSLGSITAGDNTVTIENANAGATVREGVHGIITVGAGADFGTVQGAVDHIAEGIDGPVVINIMRGIYNERVNVPDIPGTSAINTIIIQSESGYSDVKIYHNSYDEPDYSDDKMFHEYGVFTISGADYLTLRGIELTTADIKYPSVVHVKNVSRHVTVDSCYVHAEMTTSYSDDINLIYTYAKSEPNANNDYLTVRNSLLEGGYVGVRFTGTSTLSLPKQVGGIVENCVFRNQGSKSIYAYDELGIRIADNIFENNASDASTCYGIDLNVREEYRESTVIENNRFNFAAAKAAIPVYIRGIKASASVPGLIKNNEIVLNSTARSSAGIEFSGPSSNVNIAHNTVRVSGMSSNAVLWFNDDMGEGVSVVNNILQNESHSPVYRFYRATNIPTVSFSNNMLFTNGTVFAYAQDDIATFDDWKQTSSSDAGSYNDSTVFLSNVILEPAAEGNLLNAIPLAYVAEDIDGTRRSSTAPTIGAYEYNPDAATAVPVPEDGFPFVGNITDSTAVVYVKACLNGKAYVTVRDADVPVPAKDEVLDASAALNIRKNKVASAVADTLTKDREYVAYVVLESLYGITSDVIATDRFTANGEPVIEIPSVIVDAEGSTVAKGEAAVFTVTVLGGTAPFDIRWIDGKHNEIATDEIVMLGTSALEYIPTECDDYYVTVTDANGKQATDTCRVILTGEAVSATFENLWLAPESSWSGPHTKGNVVSGLYGDEMHGSFVSGSYSFSNVYNLSYGSWSGFAYSNSTSSDFITMKDQYNSVTGKGFDGSDNYCVAFTSGTIGILNAEDGDELRGCYVTNSAYTLHTILNGDSYARKFETGDWLKVVFTGKHADGTESSVEYYLADYRSDNIAEHTYANKWEWVDLSPLGKVVSVSFTLDGSDASAWGLNTPAYFCMDSFNGVSPQIPDGIGSVSGSNGDGDVREIARHTLDGRPLASPVPGVNIVKMSDGTTIKVVVK</sequence>
<dbReference type="Gene3D" id="2.160.20.10">
    <property type="entry name" value="Single-stranded right-handed beta-helix, Pectin lyase-like"/>
    <property type="match status" value="1"/>
</dbReference>
<dbReference type="Proteomes" id="UP000714420">
    <property type="component" value="Unassembled WGS sequence"/>
</dbReference>
<dbReference type="Gene3D" id="2.60.40.1290">
    <property type="match status" value="2"/>
</dbReference>
<reference evidence="2 3" key="1">
    <citation type="submission" date="2020-05" db="EMBL/GenBank/DDBJ databases">
        <title>Distinct polysaccharide utilization as determinants for interspecies competition between intestinal Prevotella spp.</title>
        <authorList>
            <person name="Galvez E.J.C."/>
            <person name="Iljazovic A."/>
            <person name="Strowig T."/>
        </authorList>
    </citation>
    <scope>NUCLEOTIDE SEQUENCE [LARGE SCALE GENOMIC DNA]</scope>
    <source>
        <strain evidence="2 3">PMUR</strain>
    </source>
</reference>
<gene>
    <name evidence="2" type="ORF">HPS56_04735</name>
</gene>
<feature type="signal peptide" evidence="1">
    <location>
        <begin position="1"/>
        <end position="25"/>
    </location>
</feature>
<keyword evidence="3" id="KW-1185">Reference proteome</keyword>
<proteinExistence type="predicted"/>
<feature type="chain" id="PRO_5045461289" evidence="1">
    <location>
        <begin position="26"/>
        <end position="2104"/>
    </location>
</feature>
<dbReference type="SUPFAM" id="SSF51126">
    <property type="entry name" value="Pectin lyase-like"/>
    <property type="match status" value="1"/>
</dbReference>
<keyword evidence="1" id="KW-0732">Signal</keyword>
<dbReference type="InterPro" id="IPR011050">
    <property type="entry name" value="Pectin_lyase_fold/virulence"/>
</dbReference>
<comment type="caution">
    <text evidence="2">The sequence shown here is derived from an EMBL/GenBank/DDBJ whole genome shotgun (WGS) entry which is preliminary data.</text>
</comment>